<reference evidence="2 3" key="1">
    <citation type="journal article" date="2013" name="Curr. Biol.">
        <title>The Genome of the Foraminiferan Reticulomyxa filosa.</title>
        <authorList>
            <person name="Glockner G."/>
            <person name="Hulsmann N."/>
            <person name="Schleicher M."/>
            <person name="Noegel A.A."/>
            <person name="Eichinger L."/>
            <person name="Gallinger C."/>
            <person name="Pawlowski J."/>
            <person name="Sierra R."/>
            <person name="Euteneuer U."/>
            <person name="Pillet L."/>
            <person name="Moustafa A."/>
            <person name="Platzer M."/>
            <person name="Groth M."/>
            <person name="Szafranski K."/>
            <person name="Schliwa M."/>
        </authorList>
    </citation>
    <scope>NUCLEOTIDE SEQUENCE [LARGE SCALE GENOMIC DNA]</scope>
</reference>
<sequence>MEPLVFVSVIIICSIHSEALALMSVRLLVDNVNALEGKERHVHVFVSKMYILLCKKISVHDLTIFSKRHDNINLFFFLILEILKFPTCLSYAKNFDKIMSSKNIIKIYFRNYCICFVLKYQRMYLQKGSKISSLFPLLYSSLDSPYPIQINQSLRRVQEHDIQKQKLVCICQSLNLFDMII</sequence>
<evidence type="ECO:0000313" key="3">
    <source>
        <dbReference type="Proteomes" id="UP000023152"/>
    </source>
</evidence>
<name>X6LTC9_RETFI</name>
<feature type="chain" id="PRO_5004975495" description="Secreted protein" evidence="1">
    <location>
        <begin position="22"/>
        <end position="181"/>
    </location>
</feature>
<evidence type="ECO:0000256" key="1">
    <source>
        <dbReference type="SAM" id="SignalP"/>
    </source>
</evidence>
<accession>X6LTC9</accession>
<gene>
    <name evidence="2" type="ORF">RFI_32746</name>
</gene>
<evidence type="ECO:0008006" key="4">
    <source>
        <dbReference type="Google" id="ProtNLM"/>
    </source>
</evidence>
<evidence type="ECO:0000313" key="2">
    <source>
        <dbReference type="EMBL" id="ETO04651.1"/>
    </source>
</evidence>
<dbReference type="Proteomes" id="UP000023152">
    <property type="component" value="Unassembled WGS sequence"/>
</dbReference>
<keyword evidence="1" id="KW-0732">Signal</keyword>
<feature type="signal peptide" evidence="1">
    <location>
        <begin position="1"/>
        <end position="21"/>
    </location>
</feature>
<feature type="non-terminal residue" evidence="2">
    <location>
        <position position="181"/>
    </location>
</feature>
<organism evidence="2 3">
    <name type="scientific">Reticulomyxa filosa</name>
    <dbReference type="NCBI Taxonomy" id="46433"/>
    <lineage>
        <taxon>Eukaryota</taxon>
        <taxon>Sar</taxon>
        <taxon>Rhizaria</taxon>
        <taxon>Retaria</taxon>
        <taxon>Foraminifera</taxon>
        <taxon>Monothalamids</taxon>
        <taxon>Reticulomyxidae</taxon>
        <taxon>Reticulomyxa</taxon>
    </lineage>
</organism>
<dbReference type="AlphaFoldDB" id="X6LTC9"/>
<proteinExistence type="predicted"/>
<keyword evidence="3" id="KW-1185">Reference proteome</keyword>
<comment type="caution">
    <text evidence="2">The sequence shown here is derived from an EMBL/GenBank/DDBJ whole genome shotgun (WGS) entry which is preliminary data.</text>
</comment>
<dbReference type="EMBL" id="ASPP01029099">
    <property type="protein sequence ID" value="ETO04651.1"/>
    <property type="molecule type" value="Genomic_DNA"/>
</dbReference>
<protein>
    <recommendedName>
        <fullName evidence="4">Secreted protein</fullName>
    </recommendedName>
</protein>